<feature type="region of interest" description="Disordered" evidence="1">
    <location>
        <begin position="58"/>
        <end position="80"/>
    </location>
</feature>
<name>A0A914CUL1_9BILA</name>
<dbReference type="AlphaFoldDB" id="A0A914CUL1"/>
<dbReference type="WBParaSite" id="ACRNAN_scaffold1486.g24037.t1">
    <property type="protein sequence ID" value="ACRNAN_scaffold1486.g24037.t1"/>
    <property type="gene ID" value="ACRNAN_scaffold1486.g24037"/>
</dbReference>
<dbReference type="Proteomes" id="UP000887540">
    <property type="component" value="Unplaced"/>
</dbReference>
<accession>A0A914CUL1</accession>
<protein>
    <submittedName>
        <fullName evidence="3">Uncharacterized protein</fullName>
    </submittedName>
</protein>
<evidence type="ECO:0000313" key="2">
    <source>
        <dbReference type="Proteomes" id="UP000887540"/>
    </source>
</evidence>
<proteinExistence type="predicted"/>
<feature type="compositionally biased region" description="Polar residues" evidence="1">
    <location>
        <begin position="60"/>
        <end position="72"/>
    </location>
</feature>
<evidence type="ECO:0000313" key="3">
    <source>
        <dbReference type="WBParaSite" id="ACRNAN_scaffold1486.g24037.t1"/>
    </source>
</evidence>
<keyword evidence="2" id="KW-1185">Reference proteome</keyword>
<reference evidence="3" key="1">
    <citation type="submission" date="2022-11" db="UniProtKB">
        <authorList>
            <consortium name="WormBaseParasite"/>
        </authorList>
    </citation>
    <scope>IDENTIFICATION</scope>
</reference>
<evidence type="ECO:0000256" key="1">
    <source>
        <dbReference type="SAM" id="MobiDB-lite"/>
    </source>
</evidence>
<sequence>MKGRQQEKPLNFISFSSENLRKNNKKDTIYFDQNRLGNFVQLLKEILNNYGSKSKEGRITANQHHGSEISSKANDKDSKEKIEPKFHEYVPLGKPKFFECDERTIKIALVRTNKDMRRFVKIKQANKWNDISNTYHIDVVTAGTLLKSLEAIEEIISKFKENAKNDVFSSVNPKEKLYTCKFSDSMKNYYVTLEVGNLQGHHKHAFYIWIRDEKLDSSVILH</sequence>
<organism evidence="2 3">
    <name type="scientific">Acrobeloides nanus</name>
    <dbReference type="NCBI Taxonomy" id="290746"/>
    <lineage>
        <taxon>Eukaryota</taxon>
        <taxon>Metazoa</taxon>
        <taxon>Ecdysozoa</taxon>
        <taxon>Nematoda</taxon>
        <taxon>Chromadorea</taxon>
        <taxon>Rhabditida</taxon>
        <taxon>Tylenchina</taxon>
        <taxon>Cephalobomorpha</taxon>
        <taxon>Cephaloboidea</taxon>
        <taxon>Cephalobidae</taxon>
        <taxon>Acrobeloides</taxon>
    </lineage>
</organism>